<dbReference type="Pfam" id="PF00007">
    <property type="entry name" value="Cys_knot"/>
    <property type="match status" value="1"/>
</dbReference>
<dbReference type="GO" id="GO:0005615">
    <property type="term" value="C:extracellular space"/>
    <property type="evidence" value="ECO:0007669"/>
    <property type="project" value="TreeGrafter"/>
</dbReference>
<dbReference type="GO" id="GO:0031012">
    <property type="term" value="C:extracellular matrix"/>
    <property type="evidence" value="ECO:0007669"/>
    <property type="project" value="TreeGrafter"/>
</dbReference>
<gene>
    <name evidence="7" type="ORF">CRENBAI_007013</name>
</gene>
<keyword evidence="3 4" id="KW-1015">Disulfide bond</keyword>
<dbReference type="InterPro" id="IPR029034">
    <property type="entry name" value="Cystine-knot_cytokine"/>
</dbReference>
<comment type="subcellular location">
    <subcellularLocation>
        <location evidence="1">Secreted</location>
    </subcellularLocation>
</comment>
<evidence type="ECO:0000256" key="3">
    <source>
        <dbReference type="ARBA" id="ARBA00023157"/>
    </source>
</evidence>
<dbReference type="InterPro" id="IPR006207">
    <property type="entry name" value="Cys_knot_C"/>
</dbReference>
<evidence type="ECO:0000256" key="2">
    <source>
        <dbReference type="ARBA" id="ARBA00022525"/>
    </source>
</evidence>
<dbReference type="InterPro" id="IPR050780">
    <property type="entry name" value="Mucin_vWF_Thrombospondin_sf"/>
</dbReference>
<protein>
    <recommendedName>
        <fullName evidence="6">CTCK domain-containing protein</fullName>
    </recommendedName>
</protein>
<comment type="caution">
    <text evidence="7">The sequence shown here is derived from an EMBL/GenBank/DDBJ whole genome shotgun (WGS) entry which is preliminary data.</text>
</comment>
<organism evidence="7 8">
    <name type="scientific">Crenichthys baileyi</name>
    <name type="common">White River springfish</name>
    <dbReference type="NCBI Taxonomy" id="28760"/>
    <lineage>
        <taxon>Eukaryota</taxon>
        <taxon>Metazoa</taxon>
        <taxon>Chordata</taxon>
        <taxon>Craniata</taxon>
        <taxon>Vertebrata</taxon>
        <taxon>Euteleostomi</taxon>
        <taxon>Actinopterygii</taxon>
        <taxon>Neopterygii</taxon>
        <taxon>Teleostei</taxon>
        <taxon>Neoteleostei</taxon>
        <taxon>Acanthomorphata</taxon>
        <taxon>Ovalentaria</taxon>
        <taxon>Atherinomorphae</taxon>
        <taxon>Cyprinodontiformes</taxon>
        <taxon>Goodeidae</taxon>
        <taxon>Crenichthys</taxon>
    </lineage>
</organism>
<dbReference type="PROSITE" id="PS01225">
    <property type="entry name" value="CTCK_2"/>
    <property type="match status" value="1"/>
</dbReference>
<dbReference type="Gene3D" id="2.10.90.10">
    <property type="entry name" value="Cystine-knot cytokines"/>
    <property type="match status" value="1"/>
</dbReference>
<keyword evidence="8" id="KW-1185">Reference proteome</keyword>
<dbReference type="InterPro" id="IPR006208">
    <property type="entry name" value="Glyco_hormone_CN"/>
</dbReference>
<evidence type="ECO:0000259" key="6">
    <source>
        <dbReference type="PROSITE" id="PS01225"/>
    </source>
</evidence>
<dbReference type="AlphaFoldDB" id="A0AAV9RTQ1"/>
<evidence type="ECO:0000313" key="7">
    <source>
        <dbReference type="EMBL" id="KAK5612396.1"/>
    </source>
</evidence>
<accession>A0AAV9RTQ1</accession>
<sequence>MGRNVYPRPRILLCLFGIFRWSSLPSGLLLAELAHFGAGDVSESLCPFRTLLKTRYQKCAVWGVLTQPGFSRGDSSRSVEVPVFTGEEKQFIYLVGQGTHMAGGLKPIESRHSSGQDLCKTFVMVNSTFVPPGDNCVQYKCEKINGQIVIKETRTTCPPFNPLDCKPGTETADVSGCCKICKPKSVCKVTSKLTIIKVKNCISAEPVNITSCVGHCRSSSMYSAAANMMTHHCECCHEATTSKKQVQLTCADGSKVRHSYTHVENCRCRQEGCAASKTKP</sequence>
<dbReference type="Proteomes" id="UP001311232">
    <property type="component" value="Unassembled WGS sequence"/>
</dbReference>
<dbReference type="PANTHER" id="PTHR11339">
    <property type="entry name" value="EXTRACELLULAR MATRIX GLYCOPROTEIN RELATED"/>
    <property type="match status" value="1"/>
</dbReference>
<proteinExistence type="predicted"/>
<feature type="signal peptide" evidence="5">
    <location>
        <begin position="1"/>
        <end position="39"/>
    </location>
</feature>
<feature type="disulfide bond" evidence="4">
    <location>
        <begin position="201"/>
        <end position="250"/>
    </location>
</feature>
<comment type="caution">
    <text evidence="4">Lacks conserved residue(s) required for the propagation of feature annotation.</text>
</comment>
<feature type="domain" description="CTCK" evidence="6">
    <location>
        <begin position="181"/>
        <end position="274"/>
    </location>
</feature>
<keyword evidence="5" id="KW-0732">Signal</keyword>
<evidence type="ECO:0000256" key="1">
    <source>
        <dbReference type="ARBA" id="ARBA00004613"/>
    </source>
</evidence>
<evidence type="ECO:0000256" key="5">
    <source>
        <dbReference type="SAM" id="SignalP"/>
    </source>
</evidence>
<reference evidence="7 8" key="1">
    <citation type="submission" date="2021-06" db="EMBL/GenBank/DDBJ databases">
        <authorList>
            <person name="Palmer J.M."/>
        </authorList>
    </citation>
    <scope>NUCLEOTIDE SEQUENCE [LARGE SCALE GENOMIC DNA]</scope>
    <source>
        <strain evidence="7 8">MEX-2019</strain>
        <tissue evidence="7">Muscle</tissue>
    </source>
</reference>
<keyword evidence="2" id="KW-0964">Secreted</keyword>
<name>A0AAV9RTQ1_9TELE</name>
<evidence type="ECO:0000313" key="8">
    <source>
        <dbReference type="Proteomes" id="UP001311232"/>
    </source>
</evidence>
<evidence type="ECO:0000256" key="4">
    <source>
        <dbReference type="PROSITE-ProRule" id="PRU00039"/>
    </source>
</evidence>
<dbReference type="SMART" id="SM00041">
    <property type="entry name" value="CT"/>
    <property type="match status" value="1"/>
</dbReference>
<dbReference type="PROSITE" id="PS01185">
    <property type="entry name" value="CTCK_1"/>
    <property type="match status" value="1"/>
</dbReference>
<dbReference type="PANTHER" id="PTHR11339:SF408">
    <property type="entry name" value="MUCIN-5B"/>
    <property type="match status" value="1"/>
</dbReference>
<dbReference type="EMBL" id="JAHHUM010001443">
    <property type="protein sequence ID" value="KAK5612396.1"/>
    <property type="molecule type" value="Genomic_DNA"/>
</dbReference>
<feature type="chain" id="PRO_5043787965" description="CTCK domain-containing protein" evidence="5">
    <location>
        <begin position="40"/>
        <end position="280"/>
    </location>
</feature>
<feature type="disulfide bond" evidence="4">
    <location>
        <begin position="216"/>
        <end position="268"/>
    </location>
</feature>
<feature type="disulfide bond" evidence="4">
    <location>
        <begin position="212"/>
        <end position="266"/>
    </location>
</feature>